<keyword evidence="3" id="KW-1185">Reference proteome</keyword>
<dbReference type="NCBIfam" id="TIGR00303">
    <property type="entry name" value="nicotinate mononucleotide-dependent phosphoribosyltransferase CobT"/>
    <property type="match status" value="1"/>
</dbReference>
<evidence type="ECO:0000313" key="3">
    <source>
        <dbReference type="Proteomes" id="UP000011669"/>
    </source>
</evidence>
<comment type="caution">
    <text evidence="2">The sequence shown here is derived from an EMBL/GenBank/DDBJ whole genome shotgun (WGS) entry which is preliminary data.</text>
</comment>
<dbReference type="AlphaFoldDB" id="M0MGM1"/>
<gene>
    <name evidence="2" type="ORF">C449_09389</name>
</gene>
<dbReference type="Pfam" id="PF02277">
    <property type="entry name" value="DBI_PRT"/>
    <property type="match status" value="1"/>
</dbReference>
<organism evidence="2 3">
    <name type="scientific">Halococcus saccharolyticus DSM 5350</name>
    <dbReference type="NCBI Taxonomy" id="1227455"/>
    <lineage>
        <taxon>Archaea</taxon>
        <taxon>Methanobacteriati</taxon>
        <taxon>Methanobacteriota</taxon>
        <taxon>Stenosarchaea group</taxon>
        <taxon>Halobacteria</taxon>
        <taxon>Halobacteriales</taxon>
        <taxon>Halococcaceae</taxon>
        <taxon>Halococcus</taxon>
    </lineage>
</organism>
<protein>
    <recommendedName>
        <fullName evidence="1">UPF0284 protein C449_09389</fullName>
    </recommendedName>
</protein>
<dbReference type="GO" id="GO:0008939">
    <property type="term" value="F:nicotinate-nucleotide-dimethylbenzimidazole phosphoribosyltransferase activity"/>
    <property type="evidence" value="ECO:0007669"/>
    <property type="project" value="InterPro"/>
</dbReference>
<dbReference type="InterPro" id="IPR003200">
    <property type="entry name" value="Nict_dMeBzImd_PRibTrfase"/>
</dbReference>
<dbReference type="HAMAP" id="MF_01086">
    <property type="entry name" value="UPF0284"/>
    <property type="match status" value="1"/>
</dbReference>
<dbReference type="Gene3D" id="3.40.50.10210">
    <property type="match status" value="1"/>
</dbReference>
<dbReference type="NCBIfam" id="NF003372">
    <property type="entry name" value="PRK04447.1-5"/>
    <property type="match status" value="1"/>
</dbReference>
<proteinExistence type="inferred from homology"/>
<evidence type="ECO:0000256" key="1">
    <source>
        <dbReference type="HAMAP-Rule" id="MF_01086"/>
    </source>
</evidence>
<evidence type="ECO:0000313" key="2">
    <source>
        <dbReference type="EMBL" id="EMA44861.1"/>
    </source>
</evidence>
<comment type="similarity">
    <text evidence="1">Belongs to the UPF0284 family.</text>
</comment>
<dbReference type="Proteomes" id="UP000011669">
    <property type="component" value="Unassembled WGS sequence"/>
</dbReference>
<dbReference type="PATRIC" id="fig|1227455.4.peg.1923"/>
<dbReference type="PANTHER" id="PTHR38811:SF1">
    <property type="entry name" value="UPF0284 PROTEIN SLL1500"/>
    <property type="match status" value="1"/>
</dbReference>
<dbReference type="STRING" id="1227455.C449_09389"/>
<dbReference type="NCBIfam" id="NF003371">
    <property type="entry name" value="PRK04447.1-4"/>
    <property type="match status" value="1"/>
</dbReference>
<name>M0MGM1_9EURY</name>
<dbReference type="InterPro" id="IPR002805">
    <property type="entry name" value="Nict_dMeBzImd_PRibTrfase_arc"/>
</dbReference>
<dbReference type="EMBL" id="AOMD01000021">
    <property type="protein sequence ID" value="EMA44861.1"/>
    <property type="molecule type" value="Genomic_DNA"/>
</dbReference>
<dbReference type="PANTHER" id="PTHR38811">
    <property type="match status" value="1"/>
</dbReference>
<reference evidence="2 3" key="1">
    <citation type="journal article" date="2014" name="PLoS Genet.">
        <title>Phylogenetically driven sequencing of extremely halophilic archaea reveals strategies for static and dynamic osmo-response.</title>
        <authorList>
            <person name="Becker E.A."/>
            <person name="Seitzer P.M."/>
            <person name="Tritt A."/>
            <person name="Larsen D."/>
            <person name="Krusor M."/>
            <person name="Yao A.I."/>
            <person name="Wu D."/>
            <person name="Madern D."/>
            <person name="Eisen J.A."/>
            <person name="Darling A.E."/>
            <person name="Facciotti M.T."/>
        </authorList>
    </citation>
    <scope>NUCLEOTIDE SEQUENCE [LARGE SCALE GENOMIC DNA]</scope>
    <source>
        <strain evidence="2 3">DSM 5350</strain>
    </source>
</reference>
<dbReference type="InterPro" id="IPR036087">
    <property type="entry name" value="Nict_dMeBzImd_PRibTrfase_sf"/>
</dbReference>
<sequence>MALGSRSSIDGRGARTNIEGAFANRRKSNYYCATPTTVWRVGTTRRAETRGRCGGGNDGGSGGGRSMRVAVVAGSTATARIEGISAAGADPAVMAHTPSADCEIVAYGRPVRSPVVPVSPSGCPTPAVVTRAVRELAGFETVVIDAGLAEPTAAPTVAVDAEPGRDVRTGRAVPGAREIFTAAEEYGRSLPDDELVIGETIPGGTTTARCVLAALGERRATSSSLPENPIALKRRVVGEALDTAEIAAGGAAGTPIAAVRAVGDPVLAAVAGLVTGATAGGTEVTLAGGTQLCAAAALARHAGVDAPLSLATTSFLAADKSADVEGLADDLGLDLTVTDPGFDRESHPALDAYVAGEAKEGVGMGGALALAERRGIPMADVRDHVVTIHDRLLATGSGVES</sequence>
<dbReference type="InParanoid" id="M0MGM1"/>
<accession>M0MGM1</accession>
<dbReference type="SUPFAM" id="SSF52733">
    <property type="entry name" value="Nicotinate mononucleotide:5,6-dimethylbenzimidazole phosphoribosyltransferase (CobT)"/>
    <property type="match status" value="1"/>
</dbReference>